<gene>
    <name evidence="2" type="ORF">AS188_12465</name>
    <name evidence="3" type="ORF">KFL01_20150</name>
</gene>
<keyword evidence="5" id="KW-1185">Reference proteome</keyword>
<evidence type="ECO:0000313" key="3">
    <source>
        <dbReference type="EMBL" id="GEO92709.1"/>
    </source>
</evidence>
<sequence length="85" mass="9027">MSEFAQRTVPGAASHRAAKKRRRREAQDAPSRAAGAVPGAGRDGAVEVGGRTLYRVTTADGREVLVGSRLRREILEQAARLASGD</sequence>
<reference evidence="3 5" key="2">
    <citation type="submission" date="2019-07" db="EMBL/GenBank/DDBJ databases">
        <title>Whole genome shotgun sequence of Kocuria flava NBRC 107626.</title>
        <authorList>
            <person name="Hosoyama A."/>
            <person name="Uohara A."/>
            <person name="Ohji S."/>
            <person name="Ichikawa N."/>
        </authorList>
    </citation>
    <scope>NUCLEOTIDE SEQUENCE [LARGE SCALE GENOMIC DNA]</scope>
    <source>
        <strain evidence="3 5">NBRC 107626</strain>
    </source>
</reference>
<name>A0A0U2WVQ8_9MICC</name>
<evidence type="ECO:0000256" key="1">
    <source>
        <dbReference type="SAM" id="MobiDB-lite"/>
    </source>
</evidence>
<proteinExistence type="predicted"/>
<feature type="region of interest" description="Disordered" evidence="1">
    <location>
        <begin position="1"/>
        <end position="46"/>
    </location>
</feature>
<protein>
    <submittedName>
        <fullName evidence="2">Uncharacterized protein</fullName>
    </submittedName>
</protein>
<accession>A0A0U2WVQ8</accession>
<evidence type="ECO:0000313" key="5">
    <source>
        <dbReference type="Proteomes" id="UP000321155"/>
    </source>
</evidence>
<organism evidence="2 4">
    <name type="scientific">Kocuria flava</name>
    <dbReference type="NCBI Taxonomy" id="446860"/>
    <lineage>
        <taxon>Bacteria</taxon>
        <taxon>Bacillati</taxon>
        <taxon>Actinomycetota</taxon>
        <taxon>Actinomycetes</taxon>
        <taxon>Micrococcales</taxon>
        <taxon>Micrococcaceae</taxon>
        <taxon>Kocuria</taxon>
    </lineage>
</organism>
<evidence type="ECO:0000313" key="4">
    <source>
        <dbReference type="Proteomes" id="UP000057181"/>
    </source>
</evidence>
<dbReference type="EMBL" id="BJZR01000057">
    <property type="protein sequence ID" value="GEO92709.1"/>
    <property type="molecule type" value="Genomic_DNA"/>
</dbReference>
<dbReference type="RefSeq" id="WP_058859125.1">
    <property type="nucleotide sequence ID" value="NZ_BJZR01000057.1"/>
</dbReference>
<dbReference type="Proteomes" id="UP000057181">
    <property type="component" value="Chromosome"/>
</dbReference>
<evidence type="ECO:0000313" key="2">
    <source>
        <dbReference type="EMBL" id="ALU40436.1"/>
    </source>
</evidence>
<dbReference type="AlphaFoldDB" id="A0A0U2WVQ8"/>
<dbReference type="Proteomes" id="UP000321155">
    <property type="component" value="Unassembled WGS sequence"/>
</dbReference>
<dbReference type="EMBL" id="CP013254">
    <property type="protein sequence ID" value="ALU40436.1"/>
    <property type="molecule type" value="Genomic_DNA"/>
</dbReference>
<reference evidence="2 4" key="1">
    <citation type="submission" date="2015-11" db="EMBL/GenBank/DDBJ databases">
        <title>Complete Genome Sequence of Kocuria flava strain HO-9041.</title>
        <authorList>
            <person name="Zhou M."/>
            <person name="Dai J."/>
        </authorList>
    </citation>
    <scope>NUCLEOTIDE SEQUENCE [LARGE SCALE GENOMIC DNA]</scope>
    <source>
        <strain evidence="2 4">HO-9041</strain>
    </source>
</reference>
<dbReference type="KEGG" id="kfv:AS188_12465"/>